<proteinExistence type="predicted"/>
<evidence type="ECO:0000313" key="2">
    <source>
        <dbReference type="Proteomes" id="UP001054821"/>
    </source>
</evidence>
<accession>A0AAD4V8R5</accession>
<organism evidence="1 2">
    <name type="scientific">Prunus dulcis</name>
    <name type="common">Almond</name>
    <name type="synonym">Amygdalus dulcis</name>
    <dbReference type="NCBI Taxonomy" id="3755"/>
    <lineage>
        <taxon>Eukaryota</taxon>
        <taxon>Viridiplantae</taxon>
        <taxon>Streptophyta</taxon>
        <taxon>Embryophyta</taxon>
        <taxon>Tracheophyta</taxon>
        <taxon>Spermatophyta</taxon>
        <taxon>Magnoliopsida</taxon>
        <taxon>eudicotyledons</taxon>
        <taxon>Gunneridae</taxon>
        <taxon>Pentapetalae</taxon>
        <taxon>rosids</taxon>
        <taxon>fabids</taxon>
        <taxon>Rosales</taxon>
        <taxon>Rosaceae</taxon>
        <taxon>Amygdaloideae</taxon>
        <taxon>Amygdaleae</taxon>
        <taxon>Prunus</taxon>
    </lineage>
</organism>
<keyword evidence="2" id="KW-1185">Reference proteome</keyword>
<dbReference type="AlphaFoldDB" id="A0AAD4V8R5"/>
<gene>
    <name evidence="1" type="ORF">L3X38_039165</name>
</gene>
<comment type="caution">
    <text evidence="1">The sequence shown here is derived from an EMBL/GenBank/DDBJ whole genome shotgun (WGS) entry which is preliminary data.</text>
</comment>
<protein>
    <submittedName>
        <fullName evidence="1">Uncharacterized protein</fullName>
    </submittedName>
</protein>
<sequence>MHPLAATTGKALALRRDFGSESENPSFEVAMWFSYIRFAGFSLSTIISLSSLVRVSDGRTWPVNVRMYQFLGVWRAFVRDWFKRG</sequence>
<dbReference type="Proteomes" id="UP001054821">
    <property type="component" value="Chromosome 7"/>
</dbReference>
<name>A0AAD4V8R5_PRUDU</name>
<evidence type="ECO:0000313" key="1">
    <source>
        <dbReference type="EMBL" id="KAI5319457.1"/>
    </source>
</evidence>
<dbReference type="EMBL" id="JAJFAZ020000007">
    <property type="protein sequence ID" value="KAI5319457.1"/>
    <property type="molecule type" value="Genomic_DNA"/>
</dbReference>
<reference evidence="1 2" key="1">
    <citation type="journal article" date="2022" name="G3 (Bethesda)">
        <title>Whole-genome sequence and methylome profiling of the almond [Prunus dulcis (Mill.) D.A. Webb] cultivar 'Nonpareil'.</title>
        <authorList>
            <person name="D'Amico-Willman K.M."/>
            <person name="Ouma W.Z."/>
            <person name="Meulia T."/>
            <person name="Sideli G.M."/>
            <person name="Gradziel T.M."/>
            <person name="Fresnedo-Ramirez J."/>
        </authorList>
    </citation>
    <scope>NUCLEOTIDE SEQUENCE [LARGE SCALE GENOMIC DNA]</scope>
    <source>
        <strain evidence="1">Clone GOH B32 T37-40</strain>
    </source>
</reference>